<evidence type="ECO:0000313" key="2">
    <source>
        <dbReference type="EMBL" id="RDX70834.1"/>
    </source>
</evidence>
<dbReference type="PANTHER" id="PTHR33223">
    <property type="entry name" value="CCHC-TYPE DOMAIN-CONTAINING PROTEIN"/>
    <property type="match status" value="1"/>
</dbReference>
<dbReference type="EMBL" id="QJKJ01011557">
    <property type="protein sequence ID" value="RDX70834.1"/>
    <property type="molecule type" value="Genomic_DNA"/>
</dbReference>
<dbReference type="AlphaFoldDB" id="A0A371EXW1"/>
<reference evidence="2" key="1">
    <citation type="submission" date="2018-05" db="EMBL/GenBank/DDBJ databases">
        <title>Draft genome of Mucuna pruriens seed.</title>
        <authorList>
            <person name="Nnadi N.E."/>
            <person name="Vos R."/>
            <person name="Hasami M.H."/>
            <person name="Devisetty U.K."/>
            <person name="Aguiy J.C."/>
        </authorList>
    </citation>
    <scope>NUCLEOTIDE SEQUENCE [LARGE SCALE GENOMIC DNA]</scope>
    <source>
        <tissue evidence="2">Seed</tissue>
    </source>
</reference>
<dbReference type="Proteomes" id="UP000257109">
    <property type="component" value="Unassembled WGS sequence"/>
</dbReference>
<accession>A0A371EXW1</accession>
<dbReference type="PANTHER" id="PTHR33223:SF8">
    <property type="entry name" value="OS04G0172440 PROTEIN"/>
    <property type="match status" value="1"/>
</dbReference>
<keyword evidence="3" id="KW-1185">Reference proteome</keyword>
<feature type="domain" description="Retrotransposon gag" evidence="1">
    <location>
        <begin position="80"/>
        <end position="134"/>
    </location>
</feature>
<protein>
    <recommendedName>
        <fullName evidence="1">Retrotransposon gag domain-containing protein</fullName>
    </recommendedName>
</protein>
<dbReference type="InterPro" id="IPR005162">
    <property type="entry name" value="Retrotrans_gag_dom"/>
</dbReference>
<evidence type="ECO:0000259" key="1">
    <source>
        <dbReference type="Pfam" id="PF03732"/>
    </source>
</evidence>
<gene>
    <name evidence="2" type="ORF">CR513_49877</name>
</gene>
<comment type="caution">
    <text evidence="2">The sequence shown here is derived from an EMBL/GenBank/DDBJ whole genome shotgun (WGS) entry which is preliminary data.</text>
</comment>
<dbReference type="OrthoDB" id="1750196at2759"/>
<sequence length="136" mass="16249">MLQLLEERLKVIKGAYYSNFNVANLCLILDVVILPKFKQLEIDKYKRNTYAKNHLTMYYKKMASHVRDDKLLIHFSQESLMKGALRWYMSLERGSVQTWRDLAEPFLKQYKYNVDMALDRTQLQNMAKKENETFKG</sequence>
<proteinExistence type="predicted"/>
<feature type="non-terminal residue" evidence="2">
    <location>
        <position position="1"/>
    </location>
</feature>
<evidence type="ECO:0000313" key="3">
    <source>
        <dbReference type="Proteomes" id="UP000257109"/>
    </source>
</evidence>
<organism evidence="2 3">
    <name type="scientific">Mucuna pruriens</name>
    <name type="common">Velvet bean</name>
    <name type="synonym">Dolichos pruriens</name>
    <dbReference type="NCBI Taxonomy" id="157652"/>
    <lineage>
        <taxon>Eukaryota</taxon>
        <taxon>Viridiplantae</taxon>
        <taxon>Streptophyta</taxon>
        <taxon>Embryophyta</taxon>
        <taxon>Tracheophyta</taxon>
        <taxon>Spermatophyta</taxon>
        <taxon>Magnoliopsida</taxon>
        <taxon>eudicotyledons</taxon>
        <taxon>Gunneridae</taxon>
        <taxon>Pentapetalae</taxon>
        <taxon>rosids</taxon>
        <taxon>fabids</taxon>
        <taxon>Fabales</taxon>
        <taxon>Fabaceae</taxon>
        <taxon>Papilionoideae</taxon>
        <taxon>50 kb inversion clade</taxon>
        <taxon>NPAAA clade</taxon>
        <taxon>indigoferoid/millettioid clade</taxon>
        <taxon>Phaseoleae</taxon>
        <taxon>Mucuna</taxon>
    </lineage>
</organism>
<dbReference type="Pfam" id="PF03732">
    <property type="entry name" value="Retrotrans_gag"/>
    <property type="match status" value="1"/>
</dbReference>
<name>A0A371EXW1_MUCPR</name>